<keyword evidence="12" id="KW-1185">Reference proteome</keyword>
<comment type="subcellular location">
    <subcellularLocation>
        <location evidence="1 10">Cell membrane</location>
        <topology evidence="1 10">Multi-pass membrane protein</topology>
    </subcellularLocation>
</comment>
<dbReference type="RefSeq" id="WP_049699080.1">
    <property type="nucleotide sequence ID" value="NZ_LDTZ01000016.1"/>
</dbReference>
<dbReference type="InterPro" id="IPR003691">
    <property type="entry name" value="FluC"/>
</dbReference>
<feature type="binding site" evidence="10">
    <location>
        <position position="112"/>
    </location>
    <ligand>
        <name>Na(+)</name>
        <dbReference type="ChEBI" id="CHEBI:29101"/>
        <note>structural</note>
    </ligand>
</feature>
<evidence type="ECO:0000256" key="2">
    <source>
        <dbReference type="ARBA" id="ARBA00022475"/>
    </source>
</evidence>
<dbReference type="PANTHER" id="PTHR28259:SF1">
    <property type="entry name" value="FLUORIDE EXPORT PROTEIN 1-RELATED"/>
    <property type="match status" value="1"/>
</dbReference>
<sequence length="170" mass="17542">MRTSWRGSRNRSGSDIADIDPDAPADRPLHLQFGAIALVFLGGICGTGLRYAIEEAFPTVGTGWPWATFAINISGAFVLGALLGFLALVGPDDGWRRNVRVFAGTGLCGAFTTYSTFALETTQLGHHGAPAAAVAYAVLSVVLGVLGAWAGIVVAGAAGRRNAVRRGGVS</sequence>
<feature type="transmembrane region" description="Helical" evidence="10">
    <location>
        <begin position="131"/>
        <end position="158"/>
    </location>
</feature>
<evidence type="ECO:0000256" key="5">
    <source>
        <dbReference type="ARBA" id="ARBA00023136"/>
    </source>
</evidence>
<evidence type="ECO:0000313" key="11">
    <source>
        <dbReference type="EMBL" id="KNA91775.1"/>
    </source>
</evidence>
<keyword evidence="2 10" id="KW-1003">Cell membrane</keyword>
<organism evidence="11 12">
    <name type="scientific">Gordonia jacobaea</name>
    <dbReference type="NCBI Taxonomy" id="122202"/>
    <lineage>
        <taxon>Bacteria</taxon>
        <taxon>Bacillati</taxon>
        <taxon>Actinomycetota</taxon>
        <taxon>Actinomycetes</taxon>
        <taxon>Mycobacteriales</taxon>
        <taxon>Gordoniaceae</taxon>
        <taxon>Gordonia</taxon>
    </lineage>
</organism>
<feature type="binding site" evidence="10">
    <location>
        <position position="109"/>
    </location>
    <ligand>
        <name>Na(+)</name>
        <dbReference type="ChEBI" id="CHEBI:29101"/>
        <note>structural</note>
    </ligand>
</feature>
<dbReference type="EMBL" id="LDTZ01000016">
    <property type="protein sequence ID" value="KNA91775.1"/>
    <property type="molecule type" value="Genomic_DNA"/>
</dbReference>
<accession>A0ABR5IDY3</accession>
<comment type="caution">
    <text evidence="11">The sequence shown here is derived from an EMBL/GenBank/DDBJ whole genome shotgun (WGS) entry which is preliminary data.</text>
</comment>
<proteinExistence type="inferred from homology"/>
<evidence type="ECO:0000256" key="3">
    <source>
        <dbReference type="ARBA" id="ARBA00022692"/>
    </source>
</evidence>
<keyword evidence="6 10" id="KW-0407">Ion channel</keyword>
<evidence type="ECO:0000256" key="4">
    <source>
        <dbReference type="ARBA" id="ARBA00022989"/>
    </source>
</evidence>
<comment type="activity regulation">
    <text evidence="10">Na(+) is not transported, but it plays an essential structural role and its presence is essential for fluoride channel function.</text>
</comment>
<keyword evidence="10" id="KW-0406">Ion transport</keyword>
<keyword evidence="10" id="KW-0813">Transport</keyword>
<comment type="similarity">
    <text evidence="7 10">Belongs to the fluoride channel Fluc/FEX (TC 1.A.43) family.</text>
</comment>
<keyword evidence="10" id="KW-0915">Sodium</keyword>
<comment type="catalytic activity">
    <reaction evidence="8">
        <text>fluoride(in) = fluoride(out)</text>
        <dbReference type="Rhea" id="RHEA:76159"/>
        <dbReference type="ChEBI" id="CHEBI:17051"/>
    </reaction>
    <physiologicalReaction direction="left-to-right" evidence="8">
        <dbReference type="Rhea" id="RHEA:76160"/>
    </physiologicalReaction>
</comment>
<protein>
    <recommendedName>
        <fullName evidence="10">Fluoride-specific ion channel FluC</fullName>
    </recommendedName>
</protein>
<name>A0ABR5IDY3_9ACTN</name>
<evidence type="ECO:0000313" key="12">
    <source>
        <dbReference type="Proteomes" id="UP000037247"/>
    </source>
</evidence>
<dbReference type="HAMAP" id="MF_00454">
    <property type="entry name" value="FluC"/>
    <property type="match status" value="1"/>
</dbReference>
<keyword evidence="10" id="KW-0479">Metal-binding</keyword>
<comment type="function">
    <text evidence="9 10">Fluoride-specific ion channel. Important for reducing fluoride concentration in the cell, thus reducing its toxicity.</text>
</comment>
<keyword evidence="3 10" id="KW-0812">Transmembrane</keyword>
<feature type="transmembrane region" description="Helical" evidence="10">
    <location>
        <begin position="101"/>
        <end position="119"/>
    </location>
</feature>
<feature type="transmembrane region" description="Helical" evidence="10">
    <location>
        <begin position="33"/>
        <end position="53"/>
    </location>
</feature>
<dbReference type="Pfam" id="PF02537">
    <property type="entry name" value="CRCB"/>
    <property type="match status" value="1"/>
</dbReference>
<gene>
    <name evidence="10" type="primary">fluC</name>
    <name evidence="10" type="synonym">crcB</name>
    <name evidence="11" type="ORF">ABW18_11100</name>
</gene>
<evidence type="ECO:0000256" key="8">
    <source>
        <dbReference type="ARBA" id="ARBA00035585"/>
    </source>
</evidence>
<dbReference type="NCBIfam" id="TIGR00494">
    <property type="entry name" value="crcB"/>
    <property type="match status" value="1"/>
</dbReference>
<reference evidence="11 12" key="1">
    <citation type="submission" date="2015-05" db="EMBL/GenBank/DDBJ databases">
        <title>Draft genome sequence of the bacterium Gordonia jacobaea a new member of the Gordonia genus.</title>
        <authorList>
            <person name="Jimenez-Galisteo G."/>
            <person name="Dominguez A."/>
            <person name="Munoz E."/>
            <person name="Vinas M."/>
        </authorList>
    </citation>
    <scope>NUCLEOTIDE SEQUENCE [LARGE SCALE GENOMIC DNA]</scope>
    <source>
        <strain evidence="12">mv1</strain>
    </source>
</reference>
<dbReference type="Proteomes" id="UP000037247">
    <property type="component" value="Unassembled WGS sequence"/>
</dbReference>
<evidence type="ECO:0000256" key="9">
    <source>
        <dbReference type="ARBA" id="ARBA00049940"/>
    </source>
</evidence>
<keyword evidence="5 10" id="KW-0472">Membrane</keyword>
<keyword evidence="4 10" id="KW-1133">Transmembrane helix</keyword>
<evidence type="ECO:0000256" key="1">
    <source>
        <dbReference type="ARBA" id="ARBA00004651"/>
    </source>
</evidence>
<dbReference type="PANTHER" id="PTHR28259">
    <property type="entry name" value="FLUORIDE EXPORT PROTEIN 1-RELATED"/>
    <property type="match status" value="1"/>
</dbReference>
<feature type="transmembrane region" description="Helical" evidence="10">
    <location>
        <begin position="65"/>
        <end position="89"/>
    </location>
</feature>
<evidence type="ECO:0000256" key="7">
    <source>
        <dbReference type="ARBA" id="ARBA00035120"/>
    </source>
</evidence>
<evidence type="ECO:0000256" key="6">
    <source>
        <dbReference type="ARBA" id="ARBA00023303"/>
    </source>
</evidence>
<evidence type="ECO:0000256" key="10">
    <source>
        <dbReference type="HAMAP-Rule" id="MF_00454"/>
    </source>
</evidence>